<dbReference type="Proteomes" id="UP000054858">
    <property type="component" value="Unassembled WGS sequence"/>
</dbReference>
<sequence>MKKISLMFMLLFVQTCMADVVPKDSVIKPEVEKSLSTYKVCNVQELAQALGKQFNVFYMTDSLAKYNYYLIRNSSAMNADELRKQTCDYILKNNCYLFWGNVANIAMIAEQKAAWFPADTSPHYMLSPIMTCNQFHQPKANKS</sequence>
<name>A0A0W0WX72_9GAMM</name>
<proteinExistence type="predicted"/>
<reference evidence="2 3" key="1">
    <citation type="submission" date="2015-11" db="EMBL/GenBank/DDBJ databases">
        <title>Genomic analysis of 38 Legionella species identifies large and diverse effector repertoires.</title>
        <authorList>
            <person name="Burstein D."/>
            <person name="Amaro F."/>
            <person name="Zusman T."/>
            <person name="Lifshitz Z."/>
            <person name="Cohen O."/>
            <person name="Gilbert J.A."/>
            <person name="Pupko T."/>
            <person name="Shuman H.A."/>
            <person name="Segal G."/>
        </authorList>
    </citation>
    <scope>NUCLEOTIDE SEQUENCE [LARGE SCALE GENOMIC DNA]</scope>
    <source>
        <strain evidence="2 3">Oak Ridge-10</strain>
    </source>
</reference>
<gene>
    <name evidence="2" type="ORF">Loak_2067</name>
</gene>
<evidence type="ECO:0000313" key="2">
    <source>
        <dbReference type="EMBL" id="KTD36931.1"/>
    </source>
</evidence>
<accession>A0A0W0WX72</accession>
<dbReference type="RefSeq" id="WP_025386195.1">
    <property type="nucleotide sequence ID" value="NZ_LCUA01000001.1"/>
</dbReference>
<dbReference type="EMBL" id="LNYP01000031">
    <property type="protein sequence ID" value="KTD36931.1"/>
    <property type="molecule type" value="Genomic_DNA"/>
</dbReference>
<protein>
    <submittedName>
        <fullName evidence="2">Uncharacterized protein</fullName>
    </submittedName>
</protein>
<dbReference type="PATRIC" id="fig|29423.5.peg.2169"/>
<keyword evidence="1" id="KW-0732">Signal</keyword>
<evidence type="ECO:0000256" key="1">
    <source>
        <dbReference type="SAM" id="SignalP"/>
    </source>
</evidence>
<evidence type="ECO:0000313" key="3">
    <source>
        <dbReference type="Proteomes" id="UP000054858"/>
    </source>
</evidence>
<dbReference type="AlphaFoldDB" id="A0A0W0WX72"/>
<comment type="caution">
    <text evidence="2">The sequence shown here is derived from an EMBL/GenBank/DDBJ whole genome shotgun (WGS) entry which is preliminary data.</text>
</comment>
<feature type="chain" id="PRO_5006915918" evidence="1">
    <location>
        <begin position="19"/>
        <end position="143"/>
    </location>
</feature>
<feature type="signal peptide" evidence="1">
    <location>
        <begin position="1"/>
        <end position="18"/>
    </location>
</feature>
<organism evidence="2 3">
    <name type="scientific">Legionella oakridgensis</name>
    <dbReference type="NCBI Taxonomy" id="29423"/>
    <lineage>
        <taxon>Bacteria</taxon>
        <taxon>Pseudomonadati</taxon>
        <taxon>Pseudomonadota</taxon>
        <taxon>Gammaproteobacteria</taxon>
        <taxon>Legionellales</taxon>
        <taxon>Legionellaceae</taxon>
        <taxon>Legionella</taxon>
    </lineage>
</organism>